<organism evidence="4">
    <name type="scientific">Naegleria gruberi</name>
    <name type="common">Amoeba</name>
    <dbReference type="NCBI Taxonomy" id="5762"/>
    <lineage>
        <taxon>Eukaryota</taxon>
        <taxon>Discoba</taxon>
        <taxon>Heterolobosea</taxon>
        <taxon>Tetramitia</taxon>
        <taxon>Eutetramitia</taxon>
        <taxon>Vahlkampfiidae</taxon>
        <taxon>Naegleria</taxon>
    </lineage>
</organism>
<evidence type="ECO:0000313" key="4">
    <source>
        <dbReference type="Proteomes" id="UP000006671"/>
    </source>
</evidence>
<proteinExistence type="inferred from homology"/>
<sequence length="381" mass="43197">MAQKQTVVIDSGSFRMKVGLTPSLSSSEEKEEFRMCFPATVGRPHLAGVMIGSKSEYFGDEAVSKRGMLKLTYPISKGIVSNWDDAEKIWKYSLDDLKRINEEIGKSVLMTDSPLNTLENREKMDREQMTEIMFEKFRVQGLYSTSQAALSVFASGRTTGLVLDSGDDVTHSVPVYEGSALPHATLRMDFGGRELTNYMMEMVTKKGLVDKEIARDIKENVCYVALNYEEEYRKVSESQESVEKIFELPDGNHINLDCERYQCPEIFFQPKLFNIESENIIETICNTITKSDLDIRADFRANIILSGGGTMFSGMDKRISKELISLFPEYKYKIKVAPPLGDESVWLGGSLMASFSSSQNLWLTDFEYQEEGPSIVHRKFY</sequence>
<accession>D2VGH4</accession>
<dbReference type="GeneID" id="8847910"/>
<comment type="similarity">
    <text evidence="2">Belongs to the actin family.</text>
</comment>
<dbReference type="eggNOG" id="KOG0676">
    <property type="taxonomic scope" value="Eukaryota"/>
</dbReference>
<dbReference type="AlphaFoldDB" id="D2VGH4"/>
<dbReference type="PRINTS" id="PR00190">
    <property type="entry name" value="ACTIN"/>
</dbReference>
<dbReference type="Pfam" id="PF00022">
    <property type="entry name" value="Actin"/>
    <property type="match status" value="2"/>
</dbReference>
<dbReference type="KEGG" id="ngr:NAEGRDRAFT_33917"/>
<evidence type="ECO:0000256" key="1">
    <source>
        <dbReference type="ARBA" id="ARBA00049360"/>
    </source>
</evidence>
<dbReference type="InterPro" id="IPR043129">
    <property type="entry name" value="ATPase_NBD"/>
</dbReference>
<dbReference type="Gene3D" id="3.90.640.10">
    <property type="entry name" value="Actin, Chain A, domain 4"/>
    <property type="match status" value="1"/>
</dbReference>
<evidence type="ECO:0008006" key="5">
    <source>
        <dbReference type="Google" id="ProtNLM"/>
    </source>
</evidence>
<keyword evidence="4" id="KW-1185">Reference proteome</keyword>
<dbReference type="STRING" id="5762.D2VGH4"/>
<dbReference type="VEuPathDB" id="AmoebaDB:NAEGRDRAFT_33917"/>
<dbReference type="PANTHER" id="PTHR11937">
    <property type="entry name" value="ACTIN"/>
    <property type="match status" value="1"/>
</dbReference>
<name>D2VGH4_NAEGR</name>
<dbReference type="Proteomes" id="UP000006671">
    <property type="component" value="Unassembled WGS sequence"/>
</dbReference>
<dbReference type="Gene3D" id="3.30.420.40">
    <property type="match status" value="2"/>
</dbReference>
<reference evidence="3 4" key="1">
    <citation type="journal article" date="2010" name="Cell">
        <title>The genome of Naegleria gruberi illuminates early eukaryotic versatility.</title>
        <authorList>
            <person name="Fritz-Laylin L.K."/>
            <person name="Prochnik S.E."/>
            <person name="Ginger M.L."/>
            <person name="Dacks J.B."/>
            <person name="Carpenter M.L."/>
            <person name="Field M.C."/>
            <person name="Kuo A."/>
            <person name="Paredez A."/>
            <person name="Chapman J."/>
            <person name="Pham J."/>
            <person name="Shu S."/>
            <person name="Neupane R."/>
            <person name="Cipriano M."/>
            <person name="Mancuso J."/>
            <person name="Tu H."/>
            <person name="Salamov A."/>
            <person name="Lindquist E."/>
            <person name="Shapiro H."/>
            <person name="Lucas S."/>
            <person name="Grigoriev I.V."/>
            <person name="Cande W.Z."/>
            <person name="Fulton C."/>
            <person name="Rokhsar D.S."/>
            <person name="Dawson S.C."/>
        </authorList>
    </citation>
    <scope>NUCLEOTIDE SEQUENCE [LARGE SCALE GENOMIC DNA]</scope>
    <source>
        <strain evidence="3 4">NEG-M</strain>
    </source>
</reference>
<dbReference type="FunFam" id="3.30.420.40:FF:000050">
    <property type="entry name" value="Actin, alpha skeletal muscle"/>
    <property type="match status" value="1"/>
</dbReference>
<protein>
    <recommendedName>
        <fullName evidence="5">Actin</fullName>
    </recommendedName>
</protein>
<dbReference type="InParanoid" id="D2VGH4"/>
<evidence type="ECO:0000313" key="3">
    <source>
        <dbReference type="EMBL" id="EFC44065.1"/>
    </source>
</evidence>
<dbReference type="SMART" id="SM00268">
    <property type="entry name" value="ACTIN"/>
    <property type="match status" value="1"/>
</dbReference>
<dbReference type="FunFam" id="3.90.640.10:FF:000007">
    <property type="entry name" value="Actin like 7B"/>
    <property type="match status" value="1"/>
</dbReference>
<evidence type="ECO:0000256" key="2">
    <source>
        <dbReference type="RuleBase" id="RU000487"/>
    </source>
</evidence>
<dbReference type="SUPFAM" id="SSF53067">
    <property type="entry name" value="Actin-like ATPase domain"/>
    <property type="match status" value="2"/>
</dbReference>
<dbReference type="InterPro" id="IPR004000">
    <property type="entry name" value="Actin"/>
</dbReference>
<gene>
    <name evidence="3" type="ORF">NAEGRDRAFT_33917</name>
</gene>
<dbReference type="EMBL" id="GG738870">
    <property type="protein sequence ID" value="EFC44065.1"/>
    <property type="molecule type" value="Genomic_DNA"/>
</dbReference>
<dbReference type="RefSeq" id="XP_002676809.1">
    <property type="nucleotide sequence ID" value="XM_002676763.1"/>
</dbReference>
<comment type="catalytic activity">
    <reaction evidence="1">
        <text>ATP + H2O = ADP + phosphate + H(+)</text>
        <dbReference type="Rhea" id="RHEA:13065"/>
        <dbReference type="ChEBI" id="CHEBI:15377"/>
        <dbReference type="ChEBI" id="CHEBI:15378"/>
        <dbReference type="ChEBI" id="CHEBI:30616"/>
        <dbReference type="ChEBI" id="CHEBI:43474"/>
        <dbReference type="ChEBI" id="CHEBI:456216"/>
    </reaction>
</comment>